<evidence type="ECO:0000313" key="2">
    <source>
        <dbReference type="EMBL" id="CAH1795809.1"/>
    </source>
</evidence>
<feature type="chain" id="PRO_5035925865" evidence="1">
    <location>
        <begin position="19"/>
        <end position="149"/>
    </location>
</feature>
<organism evidence="2 3">
    <name type="scientific">Owenia fusiformis</name>
    <name type="common">Polychaete worm</name>
    <dbReference type="NCBI Taxonomy" id="6347"/>
    <lineage>
        <taxon>Eukaryota</taxon>
        <taxon>Metazoa</taxon>
        <taxon>Spiralia</taxon>
        <taxon>Lophotrochozoa</taxon>
        <taxon>Annelida</taxon>
        <taxon>Polychaeta</taxon>
        <taxon>Sedentaria</taxon>
        <taxon>Canalipalpata</taxon>
        <taxon>Sabellida</taxon>
        <taxon>Oweniida</taxon>
        <taxon>Oweniidae</taxon>
        <taxon>Owenia</taxon>
    </lineage>
</organism>
<accession>A0A8S4PT50</accession>
<dbReference type="Proteomes" id="UP000749559">
    <property type="component" value="Unassembled WGS sequence"/>
</dbReference>
<proteinExistence type="predicted"/>
<comment type="caution">
    <text evidence="2">The sequence shown here is derived from an EMBL/GenBank/DDBJ whole genome shotgun (WGS) entry which is preliminary data.</text>
</comment>
<keyword evidence="1" id="KW-0732">Signal</keyword>
<keyword evidence="3" id="KW-1185">Reference proteome</keyword>
<protein>
    <submittedName>
        <fullName evidence="2">Uncharacterized protein</fullName>
    </submittedName>
</protein>
<reference evidence="2" key="1">
    <citation type="submission" date="2022-03" db="EMBL/GenBank/DDBJ databases">
        <authorList>
            <person name="Martin C."/>
        </authorList>
    </citation>
    <scope>NUCLEOTIDE SEQUENCE</scope>
</reference>
<sequence length="149" mass="16130">MPAMTSSNCLFALLVVLAVKMQNERCMAVGKSGPSNFQRDTFVDSDAPANSMSTCAMRASYAKILPRDMPSPSCISLIVIEQIECAEGVNKVQCNQCTENVGDKNAAVPTCYQTFANHWVPLLCQGGLHWIAIKVPSGCSCFIRPPVQI</sequence>
<dbReference type="EMBL" id="CAIIXF020000010">
    <property type="protein sequence ID" value="CAH1795809.1"/>
    <property type="molecule type" value="Genomic_DNA"/>
</dbReference>
<evidence type="ECO:0000313" key="3">
    <source>
        <dbReference type="Proteomes" id="UP000749559"/>
    </source>
</evidence>
<name>A0A8S4PT50_OWEFU</name>
<feature type="signal peptide" evidence="1">
    <location>
        <begin position="1"/>
        <end position="18"/>
    </location>
</feature>
<gene>
    <name evidence="2" type="ORF">OFUS_LOCUS20296</name>
</gene>
<evidence type="ECO:0000256" key="1">
    <source>
        <dbReference type="SAM" id="SignalP"/>
    </source>
</evidence>
<dbReference type="AlphaFoldDB" id="A0A8S4PT50"/>